<comment type="caution">
    <text evidence="1">The sequence shown here is derived from an EMBL/GenBank/DDBJ whole genome shotgun (WGS) entry which is preliminary data.</text>
</comment>
<reference evidence="1 2" key="1">
    <citation type="journal article" date="2021" name="DNA Res.">
        <title>Genome analysis of Candida subhashii reveals its hybrid nature and dual mitochondrial genome conformations.</title>
        <authorList>
            <person name="Mixao V."/>
            <person name="Hegedusova E."/>
            <person name="Saus E."/>
            <person name="Pryszcz L.P."/>
            <person name="Cillingova A."/>
            <person name="Nosek J."/>
            <person name="Gabaldon T."/>
        </authorList>
    </citation>
    <scope>NUCLEOTIDE SEQUENCE [LARGE SCALE GENOMIC DNA]</scope>
    <source>
        <strain evidence="1 2">CBS 10753</strain>
    </source>
</reference>
<gene>
    <name evidence="1" type="ORF">J8A68_005559</name>
</gene>
<evidence type="ECO:0000313" key="1">
    <source>
        <dbReference type="EMBL" id="KAG7660884.1"/>
    </source>
</evidence>
<accession>A0A8J5Q2J8</accession>
<protein>
    <submittedName>
        <fullName evidence="1">Uncharacterized protein</fullName>
    </submittedName>
</protein>
<name>A0A8J5Q2J8_9ASCO</name>
<dbReference type="EMBL" id="JAGSYN010000272">
    <property type="protein sequence ID" value="KAG7660884.1"/>
    <property type="molecule type" value="Genomic_DNA"/>
</dbReference>
<dbReference type="GeneID" id="73472359"/>
<dbReference type="Proteomes" id="UP000694255">
    <property type="component" value="Unassembled WGS sequence"/>
</dbReference>
<dbReference type="RefSeq" id="XP_049261117.1">
    <property type="nucleotide sequence ID" value="XM_049409638.1"/>
</dbReference>
<keyword evidence="2" id="KW-1185">Reference proteome</keyword>
<organism evidence="1 2">
    <name type="scientific">[Candida] subhashii</name>
    <dbReference type="NCBI Taxonomy" id="561895"/>
    <lineage>
        <taxon>Eukaryota</taxon>
        <taxon>Fungi</taxon>
        <taxon>Dikarya</taxon>
        <taxon>Ascomycota</taxon>
        <taxon>Saccharomycotina</taxon>
        <taxon>Pichiomycetes</taxon>
        <taxon>Debaryomycetaceae</taxon>
        <taxon>Spathaspora</taxon>
    </lineage>
</organism>
<sequence>MDGDVDFDGHLNCGYGDFNGFFGDFRRNLNRGDACFNAIFNFGDGDLNVGFNEIDWDFSFDFNGGLGSVSIVEIVISFLTIVVEECEC</sequence>
<proteinExistence type="predicted"/>
<evidence type="ECO:0000313" key="2">
    <source>
        <dbReference type="Proteomes" id="UP000694255"/>
    </source>
</evidence>
<dbReference type="AlphaFoldDB" id="A0A8J5Q2J8"/>